<accession>K0RM88</accession>
<evidence type="ECO:0000256" key="1">
    <source>
        <dbReference type="SAM" id="MobiDB-lite"/>
    </source>
</evidence>
<comment type="caution">
    <text evidence="2">The sequence shown here is derived from an EMBL/GenBank/DDBJ whole genome shotgun (WGS) entry which is preliminary data.</text>
</comment>
<dbReference type="Proteomes" id="UP000266841">
    <property type="component" value="Unassembled WGS sequence"/>
</dbReference>
<evidence type="ECO:0000313" key="2">
    <source>
        <dbReference type="EMBL" id="EJK47842.1"/>
    </source>
</evidence>
<keyword evidence="3" id="KW-1185">Reference proteome</keyword>
<dbReference type="EMBL" id="AGNL01046576">
    <property type="protein sequence ID" value="EJK47842.1"/>
    <property type="molecule type" value="Genomic_DNA"/>
</dbReference>
<proteinExistence type="predicted"/>
<feature type="non-terminal residue" evidence="2">
    <location>
        <position position="1"/>
    </location>
</feature>
<protein>
    <submittedName>
        <fullName evidence="2">Uncharacterized protein</fullName>
    </submittedName>
</protein>
<organism evidence="2 3">
    <name type="scientific">Thalassiosira oceanica</name>
    <name type="common">Marine diatom</name>
    <dbReference type="NCBI Taxonomy" id="159749"/>
    <lineage>
        <taxon>Eukaryota</taxon>
        <taxon>Sar</taxon>
        <taxon>Stramenopiles</taxon>
        <taxon>Ochrophyta</taxon>
        <taxon>Bacillariophyta</taxon>
        <taxon>Coscinodiscophyceae</taxon>
        <taxon>Thalassiosirophycidae</taxon>
        <taxon>Thalassiosirales</taxon>
        <taxon>Thalassiosiraceae</taxon>
        <taxon>Thalassiosira</taxon>
    </lineage>
</organism>
<evidence type="ECO:0000313" key="3">
    <source>
        <dbReference type="Proteomes" id="UP000266841"/>
    </source>
</evidence>
<gene>
    <name evidence="2" type="ORF">THAOC_33415</name>
</gene>
<feature type="compositionally biased region" description="Polar residues" evidence="1">
    <location>
        <begin position="143"/>
        <end position="153"/>
    </location>
</feature>
<sequence>PAPAQPALPVPAPAQPAPAPAALGAGRRRDPSKPARGHQMRPTLLPIRHFRFWHCRPIGAMPAPAPRVSYGLPLTADLRTQREPKPAGFSVRGVHTTHPPPSQPERNAQQNNGEAMEPGESGMEDPAETNEATGDQETDARATIQQAQEPQGM</sequence>
<feature type="region of interest" description="Disordered" evidence="1">
    <location>
        <begin position="1"/>
        <end position="43"/>
    </location>
</feature>
<feature type="compositionally biased region" description="Polar residues" evidence="1">
    <location>
        <begin position="104"/>
        <end position="113"/>
    </location>
</feature>
<feature type="compositionally biased region" description="Pro residues" evidence="1">
    <location>
        <begin position="1"/>
        <end position="19"/>
    </location>
</feature>
<name>K0RM88_THAOC</name>
<dbReference type="AlphaFoldDB" id="K0RM88"/>
<reference evidence="2 3" key="1">
    <citation type="journal article" date="2012" name="Genome Biol.">
        <title>Genome and low-iron response of an oceanic diatom adapted to chronic iron limitation.</title>
        <authorList>
            <person name="Lommer M."/>
            <person name="Specht M."/>
            <person name="Roy A.S."/>
            <person name="Kraemer L."/>
            <person name="Andreson R."/>
            <person name="Gutowska M.A."/>
            <person name="Wolf J."/>
            <person name="Bergner S.V."/>
            <person name="Schilhabel M.B."/>
            <person name="Klostermeier U.C."/>
            <person name="Beiko R.G."/>
            <person name="Rosenstiel P."/>
            <person name="Hippler M."/>
            <person name="Laroche J."/>
        </authorList>
    </citation>
    <scope>NUCLEOTIDE SEQUENCE [LARGE SCALE GENOMIC DNA]</scope>
    <source>
        <strain evidence="2 3">CCMP1005</strain>
    </source>
</reference>
<feature type="region of interest" description="Disordered" evidence="1">
    <location>
        <begin position="76"/>
        <end position="153"/>
    </location>
</feature>